<gene>
    <name evidence="4" type="ORF">GCM10023151_21280</name>
</gene>
<evidence type="ECO:0000313" key="5">
    <source>
        <dbReference type="Proteomes" id="UP001501011"/>
    </source>
</evidence>
<evidence type="ECO:0000256" key="2">
    <source>
        <dbReference type="SAM" id="Phobius"/>
    </source>
</evidence>
<proteinExistence type="inferred from homology"/>
<feature type="transmembrane region" description="Helical" evidence="2">
    <location>
        <begin position="6"/>
        <end position="31"/>
    </location>
</feature>
<dbReference type="Pfam" id="PF02397">
    <property type="entry name" value="Bac_transf"/>
    <property type="match status" value="1"/>
</dbReference>
<protein>
    <submittedName>
        <fullName evidence="4">Sugar transferase</fullName>
    </submittedName>
</protein>
<dbReference type="EMBL" id="BAABFV010000002">
    <property type="protein sequence ID" value="GAA4364739.1"/>
    <property type="molecule type" value="Genomic_DNA"/>
</dbReference>
<keyword evidence="2" id="KW-1133">Transmembrane helix</keyword>
<evidence type="ECO:0000313" key="4">
    <source>
        <dbReference type="EMBL" id="GAA4364739.1"/>
    </source>
</evidence>
<sequence>MLIRFIDIIFALFGLVFGLPILVTLTLIGFLDTGSPIFRQVRVGRYKKPFTLVKFRTMKVDTASVASHLAASSAITTFGGLLRKTKLDELPQLWNVLKGEMSLVGPRPGLFNHQELTDAREKYGVFNSRPGITGLAQVNQIDMSTPELLAETDAVMLNSLTLKGYFKYIFMNLLAGVRVIELNNSFIAKYV</sequence>
<feature type="domain" description="Bacterial sugar transferase" evidence="3">
    <location>
        <begin position="4"/>
        <end position="174"/>
    </location>
</feature>
<evidence type="ECO:0000259" key="3">
    <source>
        <dbReference type="Pfam" id="PF02397"/>
    </source>
</evidence>
<dbReference type="PANTHER" id="PTHR30576">
    <property type="entry name" value="COLANIC BIOSYNTHESIS UDP-GLUCOSE LIPID CARRIER TRANSFERASE"/>
    <property type="match status" value="1"/>
</dbReference>
<dbReference type="GO" id="GO:0016740">
    <property type="term" value="F:transferase activity"/>
    <property type="evidence" value="ECO:0007669"/>
    <property type="project" value="UniProtKB-KW"/>
</dbReference>
<dbReference type="PANTHER" id="PTHR30576:SF10">
    <property type="entry name" value="SLL5057 PROTEIN"/>
    <property type="match status" value="1"/>
</dbReference>
<keyword evidence="2" id="KW-0812">Transmembrane</keyword>
<comment type="caution">
    <text evidence="4">The sequence shown here is derived from an EMBL/GenBank/DDBJ whole genome shotgun (WGS) entry which is preliminary data.</text>
</comment>
<keyword evidence="5" id="KW-1185">Reference proteome</keyword>
<comment type="similarity">
    <text evidence="1">Belongs to the bacterial sugar transferase family.</text>
</comment>
<accession>A0ABP8INZ3</accession>
<dbReference type="InterPro" id="IPR003362">
    <property type="entry name" value="Bact_transf"/>
</dbReference>
<name>A0ABP8INZ3_9GAMM</name>
<organism evidence="4 5">
    <name type="scientific">Kangiella marina</name>
    <dbReference type="NCBI Taxonomy" id="1079178"/>
    <lineage>
        <taxon>Bacteria</taxon>
        <taxon>Pseudomonadati</taxon>
        <taxon>Pseudomonadota</taxon>
        <taxon>Gammaproteobacteria</taxon>
        <taxon>Kangiellales</taxon>
        <taxon>Kangiellaceae</taxon>
        <taxon>Kangiella</taxon>
    </lineage>
</organism>
<evidence type="ECO:0000256" key="1">
    <source>
        <dbReference type="ARBA" id="ARBA00006464"/>
    </source>
</evidence>
<reference evidence="5" key="1">
    <citation type="journal article" date="2019" name="Int. J. Syst. Evol. Microbiol.">
        <title>The Global Catalogue of Microorganisms (GCM) 10K type strain sequencing project: providing services to taxonomists for standard genome sequencing and annotation.</title>
        <authorList>
            <consortium name="The Broad Institute Genomics Platform"/>
            <consortium name="The Broad Institute Genome Sequencing Center for Infectious Disease"/>
            <person name="Wu L."/>
            <person name="Ma J."/>
        </authorList>
    </citation>
    <scope>NUCLEOTIDE SEQUENCE [LARGE SCALE GENOMIC DNA]</scope>
    <source>
        <strain evidence="5">JCM 17728</strain>
    </source>
</reference>
<dbReference type="Proteomes" id="UP001501011">
    <property type="component" value="Unassembled WGS sequence"/>
</dbReference>
<keyword evidence="2" id="KW-0472">Membrane</keyword>
<keyword evidence="4" id="KW-0808">Transferase</keyword>